<evidence type="ECO:0000256" key="1">
    <source>
        <dbReference type="SAM" id="Coils"/>
    </source>
</evidence>
<protein>
    <submittedName>
        <fullName evidence="3">Uncharacterized protein</fullName>
    </submittedName>
</protein>
<reference evidence="3" key="1">
    <citation type="submission" date="2021-02" db="EMBL/GenBank/DDBJ databases">
        <authorList>
            <person name="Dougan E. K."/>
            <person name="Rhodes N."/>
            <person name="Thang M."/>
            <person name="Chan C."/>
        </authorList>
    </citation>
    <scope>NUCLEOTIDE SEQUENCE</scope>
</reference>
<organism evidence="3 4">
    <name type="scientific">Polarella glacialis</name>
    <name type="common">Dinoflagellate</name>
    <dbReference type="NCBI Taxonomy" id="89957"/>
    <lineage>
        <taxon>Eukaryota</taxon>
        <taxon>Sar</taxon>
        <taxon>Alveolata</taxon>
        <taxon>Dinophyceae</taxon>
        <taxon>Suessiales</taxon>
        <taxon>Suessiaceae</taxon>
        <taxon>Polarella</taxon>
    </lineage>
</organism>
<gene>
    <name evidence="3" type="ORF">PGLA2088_LOCUS18971</name>
</gene>
<dbReference type="Proteomes" id="UP000626109">
    <property type="component" value="Unassembled WGS sequence"/>
</dbReference>
<keyword evidence="1" id="KW-0175">Coiled coil</keyword>
<proteinExistence type="predicted"/>
<name>A0A813JDW5_POLGL</name>
<comment type="caution">
    <text evidence="3">The sequence shown here is derived from an EMBL/GenBank/DDBJ whole genome shotgun (WGS) entry which is preliminary data.</text>
</comment>
<accession>A0A813JDW5</accession>
<feature type="non-terminal residue" evidence="3">
    <location>
        <position position="1"/>
    </location>
</feature>
<evidence type="ECO:0000313" key="4">
    <source>
        <dbReference type="Proteomes" id="UP000626109"/>
    </source>
</evidence>
<evidence type="ECO:0000256" key="2">
    <source>
        <dbReference type="SAM" id="MobiDB-lite"/>
    </source>
</evidence>
<evidence type="ECO:0000313" key="3">
    <source>
        <dbReference type="EMBL" id="CAE8674525.1"/>
    </source>
</evidence>
<dbReference type="EMBL" id="CAJNNW010024841">
    <property type="protein sequence ID" value="CAE8674525.1"/>
    <property type="molecule type" value="Genomic_DNA"/>
</dbReference>
<feature type="coiled-coil region" evidence="1">
    <location>
        <begin position="38"/>
        <end position="81"/>
    </location>
</feature>
<dbReference type="AlphaFoldDB" id="A0A813JDW5"/>
<sequence length="194" mass="21860">AQLAKLLEELKTSTDLSGRAEQDLARSQQDVKRLHEVDAVVRSEIDDLQTRLQEAEKAEELQLRAEQVEALELELRRLKKTTLDRKHAEADALRRELMEYVKFIVKILPEEWRVRLQPELLQRVSEQSEQGVRSPELGGGNNGRLSPIQGGGYSADDMPPSPPALPPVHGIRRSNRGGLRSARALYSGGNQEHF</sequence>
<feature type="region of interest" description="Disordered" evidence="2">
    <location>
        <begin position="125"/>
        <end position="194"/>
    </location>
</feature>